<name>A0A7R9FQG1_9CRUS</name>
<feature type="compositionally biased region" description="Basic and acidic residues" evidence="1">
    <location>
        <begin position="962"/>
        <end position="985"/>
    </location>
</feature>
<protein>
    <submittedName>
        <fullName evidence="2">Uncharacterized protein</fullName>
    </submittedName>
</protein>
<dbReference type="EMBL" id="CAJPEV010003266">
    <property type="protein sequence ID" value="CAG0899363.1"/>
    <property type="molecule type" value="Genomic_DNA"/>
</dbReference>
<feature type="compositionally biased region" description="Basic and acidic residues" evidence="1">
    <location>
        <begin position="922"/>
        <end position="933"/>
    </location>
</feature>
<feature type="compositionally biased region" description="Basic and acidic residues" evidence="1">
    <location>
        <begin position="1026"/>
        <end position="1051"/>
    </location>
</feature>
<accession>A0A7R9FQG1</accession>
<keyword evidence="3" id="KW-1185">Reference proteome</keyword>
<dbReference type="OrthoDB" id="6621371at2759"/>
<feature type="compositionally biased region" description="Basic and acidic residues" evidence="1">
    <location>
        <begin position="184"/>
        <end position="211"/>
    </location>
</feature>
<feature type="region of interest" description="Disordered" evidence="1">
    <location>
        <begin position="676"/>
        <end position="700"/>
    </location>
</feature>
<feature type="compositionally biased region" description="Polar residues" evidence="1">
    <location>
        <begin position="1079"/>
        <end position="1093"/>
    </location>
</feature>
<feature type="compositionally biased region" description="Basic and acidic residues" evidence="1">
    <location>
        <begin position="872"/>
        <end position="885"/>
    </location>
</feature>
<organism evidence="2">
    <name type="scientific">Darwinula stevensoni</name>
    <dbReference type="NCBI Taxonomy" id="69355"/>
    <lineage>
        <taxon>Eukaryota</taxon>
        <taxon>Metazoa</taxon>
        <taxon>Ecdysozoa</taxon>
        <taxon>Arthropoda</taxon>
        <taxon>Crustacea</taxon>
        <taxon>Oligostraca</taxon>
        <taxon>Ostracoda</taxon>
        <taxon>Podocopa</taxon>
        <taxon>Podocopida</taxon>
        <taxon>Darwinulocopina</taxon>
        <taxon>Darwinuloidea</taxon>
        <taxon>Darwinulidae</taxon>
        <taxon>Darwinula</taxon>
    </lineage>
</organism>
<feature type="compositionally biased region" description="Polar residues" evidence="1">
    <location>
        <begin position="1144"/>
        <end position="1160"/>
    </location>
</feature>
<gene>
    <name evidence="2" type="ORF">DSTB1V02_LOCUS10853</name>
</gene>
<feature type="region of interest" description="Disordered" evidence="1">
    <location>
        <begin position="844"/>
        <end position="1169"/>
    </location>
</feature>
<feature type="region of interest" description="Disordered" evidence="1">
    <location>
        <begin position="740"/>
        <end position="759"/>
    </location>
</feature>
<feature type="compositionally biased region" description="Polar residues" evidence="1">
    <location>
        <begin position="449"/>
        <end position="465"/>
    </location>
</feature>
<dbReference type="Proteomes" id="UP000677054">
    <property type="component" value="Unassembled WGS sequence"/>
</dbReference>
<evidence type="ECO:0000313" key="2">
    <source>
        <dbReference type="EMBL" id="CAD7251086.1"/>
    </source>
</evidence>
<proteinExistence type="predicted"/>
<feature type="compositionally biased region" description="Low complexity" evidence="1">
    <location>
        <begin position="212"/>
        <end position="221"/>
    </location>
</feature>
<evidence type="ECO:0000313" key="3">
    <source>
        <dbReference type="Proteomes" id="UP000677054"/>
    </source>
</evidence>
<evidence type="ECO:0000256" key="1">
    <source>
        <dbReference type="SAM" id="MobiDB-lite"/>
    </source>
</evidence>
<feature type="compositionally biased region" description="Basic and acidic residues" evidence="1">
    <location>
        <begin position="897"/>
        <end position="914"/>
    </location>
</feature>
<feature type="region of interest" description="Disordered" evidence="1">
    <location>
        <begin position="1"/>
        <end position="23"/>
    </location>
</feature>
<feature type="region of interest" description="Disordered" evidence="1">
    <location>
        <begin position="791"/>
        <end position="820"/>
    </location>
</feature>
<dbReference type="EMBL" id="LR902783">
    <property type="protein sequence ID" value="CAD7251086.1"/>
    <property type="molecule type" value="Genomic_DNA"/>
</dbReference>
<sequence length="1239" mass="137998">MEAHSEVALSRDAGVRASNGWEEPGLSDECNQLRTRRGFRIRSDFSAFLQTLASGSPKPRQRYVKCIIIVPSLLDLDMELPDSSPLSHSAARHKIAVRPKKTHGLPRNRRLQQRTSTAALPTMPEVNEESWSGVSSSRSVLHVSTSPPTHSVLEAIPRVEETVKVRSEWKEVKENWIDLQEGSSPEHPEIQDSKDETPKEDGRKTSRHEDSSFFSRIFGSRRSLKKKKDLPPTPATEVPKRINPNGGYGQDAPSHFVKSEERSPVRIRASSLASGQVAHVEASFLADGNREEESLMIQPEVIRKKEAMVRKAFSFKRVTEPQDLDVSHLPSLPAFVNNEKIVSKPRPEKPVRMRKMEEVNVWKGKAESPKNNVDEKIETRQLVWNATTPQMNGHTQNGKFGDEEESTESRRRSLFGDVLRNTGLLDGLDSGPKSLDSVITSRSEESGTSKRTISYENISSIASTDGSPEPEDEKEKGDENAEVPIPMKEDSGKTVIKIQNAENINITLKSGEAISKVLLESKEKITPSFSKQSNLSDGQDVKSLFLEAKINKFKVESMQSPKIDTAELNSHEFLNRKMMFQRVSSVDEDNEKKQKRMWPLGNGELVLEDKVTTPSRPKHLDLWSTSNEDKSTSGRPELINTRVIQAQNPEISMEKEHKRVGIPAAFMRQTSAPLPLKTEGALPSRSPKTPPPVAKKTKPSSDAITVAPIMRDRSFPLFPVATPDGKDNYQHPLNVHQYPMSVKGRSNEPTPLRTSPKDEKITPNLQLTENGMQERGSVGPLMRDRSFPLIPVSTPDGKDSYQHPWSVKGRSNEPTPLRTSLKDEKVTPNLQLTENGMQERGIVVPSSSPAVPVPERKAEVSSAIPIPKQRKLRSEKIISKQKDMEVINQNNRTGNPIEKEQTEKLSPAEKEKLRMSISPFIKPRELELHDSNVDPKSSSPLREKPETKKLFPITRIPSHVLFSEDKKVEVEEDNSNKLQHEERQVPLESTSTANIAKETFLPRQKSDEGKHSPPAKHNGVVMQQKDPSRSGQSEEKPVNLRRKPGEPKDGQSELMKIFHRRSLKSKDDISSDGDGMYQMSRSQTEPTVTTRDSTAVPVHKMSPESLSPVSTAKKVPIEGNLPASQPKTSSELISPTPFHKTVADISSNAVPSATQKNGGESMTPLKKTSLEQAFTTGPMPWKRAKSLVPAPIGKTPEIPQKSSQDFILSRVPEPGPSSRTSKVLDLVNSFQKLQVGTTS</sequence>
<feature type="compositionally biased region" description="Polar residues" evidence="1">
    <location>
        <begin position="383"/>
        <end position="398"/>
    </location>
</feature>
<feature type="compositionally biased region" description="Polar residues" evidence="1">
    <location>
        <begin position="1122"/>
        <end position="1133"/>
    </location>
</feature>
<feature type="region of interest" description="Disordered" evidence="1">
    <location>
        <begin position="383"/>
        <end position="486"/>
    </location>
</feature>
<dbReference type="AlphaFoldDB" id="A0A7R9FQG1"/>
<feature type="region of interest" description="Disordered" evidence="1">
    <location>
        <begin position="176"/>
        <end position="263"/>
    </location>
</feature>
<reference evidence="2" key="1">
    <citation type="submission" date="2020-11" db="EMBL/GenBank/DDBJ databases">
        <authorList>
            <person name="Tran Van P."/>
        </authorList>
    </citation>
    <scope>NUCLEOTIDE SEQUENCE</scope>
</reference>